<organism evidence="2 3">
    <name type="scientific">Ridgeia piscesae</name>
    <name type="common">Tubeworm</name>
    <dbReference type="NCBI Taxonomy" id="27915"/>
    <lineage>
        <taxon>Eukaryota</taxon>
        <taxon>Metazoa</taxon>
        <taxon>Spiralia</taxon>
        <taxon>Lophotrochozoa</taxon>
        <taxon>Annelida</taxon>
        <taxon>Polychaeta</taxon>
        <taxon>Sedentaria</taxon>
        <taxon>Canalipalpata</taxon>
        <taxon>Sabellida</taxon>
        <taxon>Siboglinidae</taxon>
        <taxon>Ridgeia</taxon>
    </lineage>
</organism>
<protein>
    <submittedName>
        <fullName evidence="2">Uncharacterized protein</fullName>
    </submittedName>
</protein>
<name>A0AAD9L4Z7_RIDPI</name>
<evidence type="ECO:0000256" key="1">
    <source>
        <dbReference type="SAM" id="Phobius"/>
    </source>
</evidence>
<sequence>MVFTCLAAVSTSLSPGRQLTQVLRAWETALATWASRVWLSGLLGLLTAFFASMIKLADLSITSMAQARMFSCQSLSPVVAATPRAASIITSKALAVSRAAVPV</sequence>
<keyword evidence="1" id="KW-0472">Membrane</keyword>
<keyword evidence="1" id="KW-0812">Transmembrane</keyword>
<keyword evidence="1" id="KW-1133">Transmembrane helix</keyword>
<feature type="transmembrane region" description="Helical" evidence="1">
    <location>
        <begin position="35"/>
        <end position="54"/>
    </location>
</feature>
<reference evidence="2" key="1">
    <citation type="journal article" date="2023" name="Mol. Biol. Evol.">
        <title>Third-Generation Sequencing Reveals the Adaptive Role of the Epigenome in Three Deep-Sea Polychaetes.</title>
        <authorList>
            <person name="Perez M."/>
            <person name="Aroh O."/>
            <person name="Sun Y."/>
            <person name="Lan Y."/>
            <person name="Juniper S.K."/>
            <person name="Young C.R."/>
            <person name="Angers B."/>
            <person name="Qian P.Y."/>
        </authorList>
    </citation>
    <scope>NUCLEOTIDE SEQUENCE</scope>
    <source>
        <strain evidence="2">R07B-5</strain>
    </source>
</reference>
<proteinExistence type="predicted"/>
<dbReference type="AlphaFoldDB" id="A0AAD9L4Z7"/>
<dbReference type="Proteomes" id="UP001209878">
    <property type="component" value="Unassembled WGS sequence"/>
</dbReference>
<comment type="caution">
    <text evidence="2">The sequence shown here is derived from an EMBL/GenBank/DDBJ whole genome shotgun (WGS) entry which is preliminary data.</text>
</comment>
<dbReference type="EMBL" id="JAODUO010000327">
    <property type="protein sequence ID" value="KAK2183021.1"/>
    <property type="molecule type" value="Genomic_DNA"/>
</dbReference>
<gene>
    <name evidence="2" type="ORF">NP493_327g01001</name>
</gene>
<accession>A0AAD9L4Z7</accession>
<evidence type="ECO:0000313" key="3">
    <source>
        <dbReference type="Proteomes" id="UP001209878"/>
    </source>
</evidence>
<keyword evidence="3" id="KW-1185">Reference proteome</keyword>
<evidence type="ECO:0000313" key="2">
    <source>
        <dbReference type="EMBL" id="KAK2183021.1"/>
    </source>
</evidence>